<keyword evidence="7" id="KW-0862">Zinc</keyword>
<evidence type="ECO:0000256" key="2">
    <source>
        <dbReference type="ARBA" id="ARBA00004776"/>
    </source>
</evidence>
<keyword evidence="9" id="KW-0961">Cell wall biogenesis/degradation</keyword>
<dbReference type="GO" id="GO:0006508">
    <property type="term" value="P:proteolysis"/>
    <property type="evidence" value="ECO:0007669"/>
    <property type="project" value="UniProtKB-KW"/>
</dbReference>
<dbReference type="PANTHER" id="PTHR37425">
    <property type="match status" value="1"/>
</dbReference>
<dbReference type="SUPFAM" id="SSF55166">
    <property type="entry name" value="Hedgehog/DD-peptidase"/>
    <property type="match status" value="1"/>
</dbReference>
<evidence type="ECO:0000256" key="7">
    <source>
        <dbReference type="ARBA" id="ARBA00022833"/>
    </source>
</evidence>
<evidence type="ECO:0000256" key="5">
    <source>
        <dbReference type="ARBA" id="ARBA00022729"/>
    </source>
</evidence>
<evidence type="ECO:0000256" key="3">
    <source>
        <dbReference type="ARBA" id="ARBA00022670"/>
    </source>
</evidence>
<reference evidence="13 14" key="1">
    <citation type="submission" date="2020-07" db="EMBL/GenBank/DDBJ databases">
        <authorList>
            <person name="Li M."/>
        </authorList>
    </citation>
    <scope>NUCLEOTIDE SEQUENCE [LARGE SCALE GENOMIC DNA]</scope>
    <source>
        <strain evidence="13 14">DSM 23284</strain>
    </source>
</reference>
<sequence>MLGLIASSALVSLSPSEALAETRTLKLFNTHTKERVSITFKKNGRYVSSGLRELNRFLRDWRRNEITKMDPKLFDLVWEVYQKAGTSKPIHVVSGYRSPATNNMLRRRSRGVAKKSQHTRGRAMDFFIPGINVSKLRAIGLRKEVGGVGYYPTSRTPFVHMDTGSVRHWPRMTRRQLAKVFPRGDTIHIPTDGKKMPRYAEALARHKGGGARRKTVLASASGTRARIRTTGQDITSGNGSISRPAPVAASGSGGPSLIARLFGGGDDAKDTATPRPAARVARTEAATPPPVPSEAPPGVRSAAAPDAVPPAKAEPAARPEVDPVIVAKVVPPSKPNGFAAIVAAATDGTVKPGTLEAQVQRLARGDTALPAPTARPLVVASAEAAPAAAQMASAFPGALPRPAPPQDGVSAIAAVTGSTAPARKPESGLAGATLAYAASAGAVAPADSKVAVPPRRAASMDAATGARPASLSGRVPAPVIKDPLAKFAALPDREMPHLMSAEVTTRTRAFAALSHPNQRRLGLLLAPGGRIFANRFGTRIAATPKADRFEGPAVVLLPVLTVQ</sequence>
<keyword evidence="4" id="KW-0479">Metal-binding</keyword>
<evidence type="ECO:0000256" key="10">
    <source>
        <dbReference type="ARBA" id="ARBA00093448"/>
    </source>
</evidence>
<protein>
    <recommendedName>
        <fullName evidence="11">Murein endopeptidase K</fullName>
    </recommendedName>
</protein>
<comment type="pathway">
    <text evidence="2">Cell wall biogenesis; cell wall polysaccharide biosynthesis.</text>
</comment>
<gene>
    <name evidence="13" type="ORF">H1W37_11725</name>
</gene>
<evidence type="ECO:0000256" key="11">
    <source>
        <dbReference type="ARBA" id="ARBA00093666"/>
    </source>
</evidence>
<keyword evidence="5" id="KW-0732">Signal</keyword>
<dbReference type="GO" id="GO:0046872">
    <property type="term" value="F:metal ion binding"/>
    <property type="evidence" value="ECO:0007669"/>
    <property type="project" value="UniProtKB-KW"/>
</dbReference>
<keyword evidence="8" id="KW-0482">Metalloprotease</keyword>
<evidence type="ECO:0000313" key="13">
    <source>
        <dbReference type="EMBL" id="MBA4612326.1"/>
    </source>
</evidence>
<feature type="compositionally biased region" description="Low complexity" evidence="12">
    <location>
        <begin position="273"/>
        <end position="286"/>
    </location>
</feature>
<feature type="compositionally biased region" description="Basic residues" evidence="12">
    <location>
        <begin position="206"/>
        <end position="215"/>
    </location>
</feature>
<dbReference type="GO" id="GO:0071555">
    <property type="term" value="P:cell wall organization"/>
    <property type="evidence" value="ECO:0007669"/>
    <property type="project" value="UniProtKB-KW"/>
</dbReference>
<feature type="compositionally biased region" description="Polar residues" evidence="12">
    <location>
        <begin position="229"/>
        <end position="241"/>
    </location>
</feature>
<comment type="caution">
    <text evidence="13">The sequence shown here is derived from an EMBL/GenBank/DDBJ whole genome shotgun (WGS) entry which is preliminary data.</text>
</comment>
<proteinExistence type="inferred from homology"/>
<evidence type="ECO:0000256" key="6">
    <source>
        <dbReference type="ARBA" id="ARBA00022801"/>
    </source>
</evidence>
<keyword evidence="14" id="KW-1185">Reference proteome</keyword>
<dbReference type="CDD" id="cd14844">
    <property type="entry name" value="Zn-DD-carboxypeptidase_like"/>
    <property type="match status" value="1"/>
</dbReference>
<comment type="similarity">
    <text evidence="10">Belongs to the peptidase M15 family.</text>
</comment>
<dbReference type="GO" id="GO:0008237">
    <property type="term" value="F:metallopeptidase activity"/>
    <property type="evidence" value="ECO:0007669"/>
    <property type="project" value="UniProtKB-KW"/>
</dbReference>
<organism evidence="13 14">
    <name type="scientific">Stappia taiwanensis</name>
    <dbReference type="NCBI Taxonomy" id="992267"/>
    <lineage>
        <taxon>Bacteria</taxon>
        <taxon>Pseudomonadati</taxon>
        <taxon>Pseudomonadota</taxon>
        <taxon>Alphaproteobacteria</taxon>
        <taxon>Hyphomicrobiales</taxon>
        <taxon>Stappiaceae</taxon>
        <taxon>Stappia</taxon>
    </lineage>
</organism>
<evidence type="ECO:0000256" key="9">
    <source>
        <dbReference type="ARBA" id="ARBA00023316"/>
    </source>
</evidence>
<dbReference type="InterPro" id="IPR010275">
    <property type="entry name" value="MepK"/>
</dbReference>
<comment type="cofactor">
    <cofactor evidence="1">
        <name>Zn(2+)</name>
        <dbReference type="ChEBI" id="CHEBI:29105"/>
    </cofactor>
</comment>
<dbReference type="EMBL" id="JACEON010000010">
    <property type="protein sequence ID" value="MBA4612326.1"/>
    <property type="molecule type" value="Genomic_DNA"/>
</dbReference>
<dbReference type="InterPro" id="IPR009045">
    <property type="entry name" value="Zn_M74/Hedgehog-like"/>
</dbReference>
<dbReference type="PANTHER" id="PTHR37425:SF1">
    <property type="entry name" value="OUTER MEMBRANE PROTEIN"/>
    <property type="match status" value="1"/>
</dbReference>
<accession>A0A838XUZ6</accession>
<dbReference type="Gene3D" id="3.30.1380.10">
    <property type="match status" value="1"/>
</dbReference>
<feature type="compositionally biased region" description="Low complexity" evidence="12">
    <location>
        <begin position="302"/>
        <end position="314"/>
    </location>
</feature>
<dbReference type="AlphaFoldDB" id="A0A838XUZ6"/>
<keyword evidence="6" id="KW-0378">Hydrolase</keyword>
<evidence type="ECO:0000256" key="12">
    <source>
        <dbReference type="SAM" id="MobiDB-lite"/>
    </source>
</evidence>
<dbReference type="Pfam" id="PF05951">
    <property type="entry name" value="Peptidase_M15_2"/>
    <property type="match status" value="1"/>
</dbReference>
<dbReference type="Proteomes" id="UP000559404">
    <property type="component" value="Unassembled WGS sequence"/>
</dbReference>
<name>A0A838XUZ6_9HYPH</name>
<dbReference type="RefSeq" id="WP_181760525.1">
    <property type="nucleotide sequence ID" value="NZ_BMCR01000009.1"/>
</dbReference>
<evidence type="ECO:0000256" key="1">
    <source>
        <dbReference type="ARBA" id="ARBA00001947"/>
    </source>
</evidence>
<evidence type="ECO:0000313" key="14">
    <source>
        <dbReference type="Proteomes" id="UP000559404"/>
    </source>
</evidence>
<feature type="region of interest" description="Disordered" evidence="12">
    <location>
        <begin position="206"/>
        <end position="317"/>
    </location>
</feature>
<keyword evidence="3" id="KW-0645">Protease</keyword>
<evidence type="ECO:0000256" key="4">
    <source>
        <dbReference type="ARBA" id="ARBA00022723"/>
    </source>
</evidence>
<evidence type="ECO:0000256" key="8">
    <source>
        <dbReference type="ARBA" id="ARBA00023049"/>
    </source>
</evidence>
<reference evidence="13 14" key="2">
    <citation type="submission" date="2020-08" db="EMBL/GenBank/DDBJ databases">
        <title>Stappia taiwanensis sp. nov., isolated from a coastal thermal spring.</title>
        <authorList>
            <person name="Kampfer P."/>
        </authorList>
    </citation>
    <scope>NUCLEOTIDE SEQUENCE [LARGE SCALE GENOMIC DNA]</scope>
    <source>
        <strain evidence="13 14">DSM 23284</strain>
    </source>
</reference>